<evidence type="ECO:0000256" key="11">
    <source>
        <dbReference type="ARBA" id="ARBA00062618"/>
    </source>
</evidence>
<dbReference type="PANTHER" id="PTHR37739:SF8">
    <property type="entry name" value="KINESIN-LIKE PROTEIN KIN-12D"/>
    <property type="match status" value="1"/>
</dbReference>
<dbReference type="InterPro" id="IPR027417">
    <property type="entry name" value="P-loop_NTPase"/>
</dbReference>
<dbReference type="PRINTS" id="PR00380">
    <property type="entry name" value="KINESINHEAVY"/>
</dbReference>
<dbReference type="GO" id="GO:0005813">
    <property type="term" value="C:centrosome"/>
    <property type="evidence" value="ECO:0007669"/>
    <property type="project" value="UniProtKB-ARBA"/>
</dbReference>
<dbReference type="InterPro" id="IPR031794">
    <property type="entry name" value="HMMR_C"/>
</dbReference>
<dbReference type="Pfam" id="PF00225">
    <property type="entry name" value="Kinesin"/>
    <property type="match status" value="1"/>
</dbReference>
<name>A0A8C0KK10_CANLU</name>
<protein>
    <recommendedName>
        <fullName evidence="12">Kinesin-like protein KIF15</fullName>
    </recommendedName>
    <alternativeName>
        <fullName evidence="13">Kinesin-like protein 2</fullName>
    </alternativeName>
</protein>
<keyword evidence="6 15" id="KW-0175">Coiled coil</keyword>
<evidence type="ECO:0000313" key="19">
    <source>
        <dbReference type="Proteomes" id="UP000694391"/>
    </source>
</evidence>
<comment type="similarity">
    <text evidence="9">Belongs to the TRAFAC class myosin-kinesin ATPase superfamily. Kinesin family. KIN-12 subfamily.</text>
</comment>
<feature type="region of interest" description="Disordered" evidence="16">
    <location>
        <begin position="553"/>
        <end position="572"/>
    </location>
</feature>
<dbReference type="FunFam" id="3.40.850.10:FF:000034">
    <property type="entry name" value="Kinesin family member 15"/>
    <property type="match status" value="1"/>
</dbReference>
<dbReference type="PANTHER" id="PTHR37739">
    <property type="entry name" value="KINESIN-LIKE PROTEIN KIN-12D"/>
    <property type="match status" value="1"/>
</dbReference>
<dbReference type="Ensembl" id="ENSCAFT00020019235.1">
    <property type="protein sequence ID" value="ENSCAFP00020016578.1"/>
    <property type="gene ID" value="ENSCAFG00020013252.1"/>
</dbReference>
<dbReference type="SUPFAM" id="SSF52540">
    <property type="entry name" value="P-loop containing nucleoside triphosphate hydrolases"/>
    <property type="match status" value="1"/>
</dbReference>
<feature type="coiled-coil region" evidence="15">
    <location>
        <begin position="579"/>
        <end position="641"/>
    </location>
</feature>
<evidence type="ECO:0000313" key="18">
    <source>
        <dbReference type="Ensembl" id="ENSCAFP00020016578.1"/>
    </source>
</evidence>
<dbReference type="InterPro" id="IPR001752">
    <property type="entry name" value="Kinesin_motor_dom"/>
</dbReference>
<comment type="caution">
    <text evidence="14">Lacks conserved residue(s) required for the propagation of feature annotation.</text>
</comment>
<evidence type="ECO:0000256" key="9">
    <source>
        <dbReference type="ARBA" id="ARBA00034488"/>
    </source>
</evidence>
<keyword evidence="8" id="KW-0206">Cytoskeleton</keyword>
<keyword evidence="3" id="KW-0493">Microtubule</keyword>
<evidence type="ECO:0000256" key="15">
    <source>
        <dbReference type="SAM" id="Coils"/>
    </source>
</evidence>
<evidence type="ECO:0000256" key="2">
    <source>
        <dbReference type="ARBA" id="ARBA00022490"/>
    </source>
</evidence>
<feature type="coiled-coil region" evidence="15">
    <location>
        <begin position="1070"/>
        <end position="1104"/>
    </location>
</feature>
<dbReference type="GO" id="GO:0005829">
    <property type="term" value="C:cytosol"/>
    <property type="evidence" value="ECO:0007669"/>
    <property type="project" value="UniProtKB-ARBA"/>
</dbReference>
<evidence type="ECO:0000256" key="6">
    <source>
        <dbReference type="ARBA" id="ARBA00023054"/>
    </source>
</evidence>
<evidence type="ECO:0000256" key="3">
    <source>
        <dbReference type="ARBA" id="ARBA00022701"/>
    </source>
</evidence>
<feature type="coiled-coil region" evidence="15">
    <location>
        <begin position="710"/>
        <end position="797"/>
    </location>
</feature>
<gene>
    <name evidence="18" type="primary">KIF15</name>
</gene>
<accession>A0A8C0KK10</accession>
<sequence length="1358" mass="156767">FLFFFLAELRNVTNCQSNQTSNEGDAIKVFVRIRPLTEGSGSADGEQNLCLSVLSSTTLRLHSNPEPKTFTFDHVADMQTTQESVFSTVAKGIVESCMSGYNGTIFAYYICIFFSFSLGPSESDHFSHNLRGVIPRSFEYLFSLIDREKEKAGAGKSFLCKCSFIEIYNEQIYDLLDSASAGLYLREHIKKGVFVVGAVEQAVTSAAEAYQVLSGGWRNRRVASTSMNRESSRSHAVFTITVESMEKSNETVNIRTSLLNLVDLAGSERQKDTHAEGMRLKEAGNINRSLSCLGQVITALVDVGNGKQRHVCYRDSKLTFLLRDSLGGNAKTAIIANIHPGSRCFGETLSTLNFAQRAKLIKNKAVVNEDTQGNVSQLQAEVKRLKEQLAQLTSGRLVPESFLTKDKDETNYMKYFQEAMLFFKKSEQEKKSLVEKVTQLEDLTLKKEKFIQSNKMIVKFREDQIMRLEKLHKESRGSFLPAEQDRLLSELRDEIQTLREQIEHHPRVAKYAMENHSLREENRRLRLLEPVKRAQEMDAQTIAVLEKAFSELSGTEKRGKGQQGFSPKTPKEPCSLVNTEKLKAQLLQIQTELNNSKQEYEEFKELTRKKQLELESELQSLQKANLNLENLLEATKACKRQEVSHLNKIHAETLKIMTTPTKAYQLWSRTVPKLSPEVGSFGPVCTQNSSELDDNILNEPIPPDMNEQAFEAISEELRMVQEQMNALQVKLDEEEHKNLRLQQHIDKLEHHSIQTQELFSSERTDWTRQQQEHLSQLNVLEKQLQDTQTKNDFLKSEVHDLRVVLHSADKELSSMKLEYSSFRESQEKELSSLSDRHAHTQLQLDSVRLEKEKLLESKACLQDSYDNLQEVMKFEIDQLSKNLQNCKKENETLKSDLNNLVELFEAEKERNNKLLLQFEEDKENSSKEILEVLEVVRQEKQKEMAKCEQQMAKVQKLEESLYAAEKVIHSLEKSRDADKEVVADLMSQIQELRTSVCEKTETIDTLKQELKDISCKYNSALADKDESKVLIKQQEVEIRDLKEALRLRILSEDIERDMLCEDLAHATEQLNMLTEASKKHSELLQSAQEEMTRKEALIQELKHEVRSRASAHSLRIQKEGAIGALRWPSSSPKTPPHFQTHLAKLLETQEQEIEDGRASKISLQHLVTKLNEDREVKNAEILRIKEQLCEMENLRKEAEQLRERNWLLQSQLDDIERKKDNSEQNHPDHQQLKNEQEEMIKERLAKSALQNQEMDCLRMAEEVERTRTLESKAFQEKEQLRSKLEEVYEEKERIFQEMEMLRKQVECLAEENGKLVGHQNLHQKIQYVVRLKKENVRLAEETEKLRAENVFLKEKKKE</sequence>
<dbReference type="InterPro" id="IPR044986">
    <property type="entry name" value="KIF15/KIN-12"/>
</dbReference>
<dbReference type="GO" id="GO:0008017">
    <property type="term" value="F:microtubule binding"/>
    <property type="evidence" value="ECO:0007669"/>
    <property type="project" value="InterPro"/>
</dbReference>
<dbReference type="Gene3D" id="3.40.850.10">
    <property type="entry name" value="Kinesin motor domain"/>
    <property type="match status" value="1"/>
</dbReference>
<evidence type="ECO:0000256" key="13">
    <source>
        <dbReference type="ARBA" id="ARBA00079249"/>
    </source>
</evidence>
<dbReference type="GO" id="GO:0005874">
    <property type="term" value="C:microtubule"/>
    <property type="evidence" value="ECO:0007669"/>
    <property type="project" value="UniProtKB-KW"/>
</dbReference>
<keyword evidence="7" id="KW-0505">Motor protein</keyword>
<evidence type="ECO:0000256" key="4">
    <source>
        <dbReference type="ARBA" id="ARBA00022741"/>
    </source>
</evidence>
<evidence type="ECO:0000256" key="16">
    <source>
        <dbReference type="SAM" id="MobiDB-lite"/>
    </source>
</evidence>
<proteinExistence type="inferred from homology"/>
<dbReference type="GO" id="GO:0007018">
    <property type="term" value="P:microtubule-based movement"/>
    <property type="evidence" value="ECO:0007669"/>
    <property type="project" value="InterPro"/>
</dbReference>
<comment type="subcellular location">
    <subcellularLocation>
        <location evidence="1">Cytoplasm</location>
        <location evidence="1">Cytoskeleton</location>
        <location evidence="1">Spindle</location>
    </subcellularLocation>
</comment>
<evidence type="ECO:0000256" key="7">
    <source>
        <dbReference type="ARBA" id="ARBA00023175"/>
    </source>
</evidence>
<keyword evidence="19" id="KW-1185">Reference proteome</keyword>
<evidence type="ECO:0000256" key="5">
    <source>
        <dbReference type="ARBA" id="ARBA00022840"/>
    </source>
</evidence>
<keyword evidence="2" id="KW-0963">Cytoplasm</keyword>
<dbReference type="PROSITE" id="PS50067">
    <property type="entry name" value="KINESIN_MOTOR_2"/>
    <property type="match status" value="1"/>
</dbReference>
<feature type="coiled-coil region" evidence="15">
    <location>
        <begin position="1003"/>
        <end position="1044"/>
    </location>
</feature>
<evidence type="ECO:0000256" key="1">
    <source>
        <dbReference type="ARBA" id="ARBA00004186"/>
    </source>
</evidence>
<evidence type="ECO:0000256" key="8">
    <source>
        <dbReference type="ARBA" id="ARBA00023212"/>
    </source>
</evidence>
<comment type="subunit">
    <text evidence="11">Interacts with MKI67 and TPX2.</text>
</comment>
<feature type="domain" description="Kinesin motor" evidence="17">
    <location>
        <begin position="26"/>
        <end position="361"/>
    </location>
</feature>
<evidence type="ECO:0000259" key="17">
    <source>
        <dbReference type="PROSITE" id="PS50067"/>
    </source>
</evidence>
<feature type="coiled-coil region" evidence="15">
    <location>
        <begin position="851"/>
        <end position="974"/>
    </location>
</feature>
<evidence type="ECO:0000256" key="10">
    <source>
        <dbReference type="ARBA" id="ARBA00057678"/>
    </source>
</evidence>
<dbReference type="Proteomes" id="UP000694391">
    <property type="component" value="Unplaced"/>
</dbReference>
<evidence type="ECO:0000256" key="12">
    <source>
        <dbReference type="ARBA" id="ARBA00073221"/>
    </source>
</evidence>
<dbReference type="Pfam" id="PF15908">
    <property type="entry name" value="HMMR_C"/>
    <property type="match status" value="1"/>
</dbReference>
<dbReference type="GO" id="GO:0005819">
    <property type="term" value="C:spindle"/>
    <property type="evidence" value="ECO:0007669"/>
    <property type="project" value="UniProtKB-SubCell"/>
</dbReference>
<reference evidence="18" key="2">
    <citation type="submission" date="2025-09" db="UniProtKB">
        <authorList>
            <consortium name="Ensembl"/>
        </authorList>
    </citation>
    <scope>IDENTIFICATION</scope>
</reference>
<dbReference type="GO" id="GO:0005524">
    <property type="term" value="F:ATP binding"/>
    <property type="evidence" value="ECO:0007669"/>
    <property type="project" value="UniProtKB-KW"/>
</dbReference>
<dbReference type="GO" id="GO:0003777">
    <property type="term" value="F:microtubule motor activity"/>
    <property type="evidence" value="ECO:0007669"/>
    <property type="project" value="InterPro"/>
</dbReference>
<keyword evidence="5" id="KW-0067">ATP-binding</keyword>
<comment type="function">
    <text evidence="10">Plus-end directed kinesin-like motor enzyme involved in mitotic spindle assembly.</text>
</comment>
<dbReference type="InterPro" id="IPR036961">
    <property type="entry name" value="Kinesin_motor_dom_sf"/>
</dbReference>
<dbReference type="GO" id="GO:0000278">
    <property type="term" value="P:mitotic cell cycle"/>
    <property type="evidence" value="ECO:0007669"/>
    <property type="project" value="UniProtKB-ARBA"/>
</dbReference>
<keyword evidence="4" id="KW-0547">Nucleotide-binding</keyword>
<dbReference type="SMART" id="SM00129">
    <property type="entry name" value="KISc"/>
    <property type="match status" value="1"/>
</dbReference>
<dbReference type="GeneTree" id="ENSGT00940000156463"/>
<evidence type="ECO:0000256" key="14">
    <source>
        <dbReference type="PROSITE-ProRule" id="PRU00283"/>
    </source>
</evidence>
<organism evidence="18 19">
    <name type="scientific">Canis lupus dingo</name>
    <name type="common">dingo</name>
    <dbReference type="NCBI Taxonomy" id="286419"/>
    <lineage>
        <taxon>Eukaryota</taxon>
        <taxon>Metazoa</taxon>
        <taxon>Chordata</taxon>
        <taxon>Craniata</taxon>
        <taxon>Vertebrata</taxon>
        <taxon>Euteleostomi</taxon>
        <taxon>Mammalia</taxon>
        <taxon>Eutheria</taxon>
        <taxon>Laurasiatheria</taxon>
        <taxon>Carnivora</taxon>
        <taxon>Caniformia</taxon>
        <taxon>Canidae</taxon>
        <taxon>Canis</taxon>
    </lineage>
</organism>
<feature type="coiled-coil region" evidence="15">
    <location>
        <begin position="368"/>
        <end position="395"/>
    </location>
</feature>
<reference evidence="18" key="1">
    <citation type="submission" date="2025-08" db="UniProtKB">
        <authorList>
            <consortium name="Ensembl"/>
        </authorList>
    </citation>
    <scope>IDENTIFICATION</scope>
</reference>
<feature type="coiled-coil region" evidence="15">
    <location>
        <begin position="1167"/>
        <end position="1355"/>
    </location>
</feature>
<dbReference type="CDD" id="cd01373">
    <property type="entry name" value="KISc_KLP2_like"/>
    <property type="match status" value="1"/>
</dbReference>